<dbReference type="GO" id="GO:0004519">
    <property type="term" value="F:endonuclease activity"/>
    <property type="evidence" value="ECO:0007669"/>
    <property type="project" value="UniProtKB-KW"/>
</dbReference>
<dbReference type="PANTHER" id="PTHR10073">
    <property type="entry name" value="DNA MISMATCH REPAIR PROTEIN MLH, PMS, MUTL"/>
    <property type="match status" value="1"/>
</dbReference>
<dbReference type="InterPro" id="IPR042121">
    <property type="entry name" value="MutL_C_regsub"/>
</dbReference>
<evidence type="ECO:0000313" key="3">
    <source>
        <dbReference type="Proteomes" id="UP001174909"/>
    </source>
</evidence>
<gene>
    <name evidence="2" type="ORF">GBAR_LOCUS4843</name>
</gene>
<dbReference type="SUPFAM" id="SSF118116">
    <property type="entry name" value="DNA mismatch repair protein MutL"/>
    <property type="match status" value="1"/>
</dbReference>
<dbReference type="Gene3D" id="3.30.1540.20">
    <property type="entry name" value="MutL, C-terminal domain, dimerisation subdomain"/>
    <property type="match status" value="1"/>
</dbReference>
<dbReference type="GO" id="GO:0016887">
    <property type="term" value="F:ATP hydrolysis activity"/>
    <property type="evidence" value="ECO:0007669"/>
    <property type="project" value="InterPro"/>
</dbReference>
<dbReference type="FunFam" id="3.30.1370.100:FF:000001">
    <property type="entry name" value="Mismatch repair endonuclease pms1, putative"/>
    <property type="match status" value="1"/>
</dbReference>
<dbReference type="Proteomes" id="UP001174909">
    <property type="component" value="Unassembled WGS sequence"/>
</dbReference>
<keyword evidence="2" id="KW-0255">Endonuclease</keyword>
<evidence type="ECO:0000259" key="1">
    <source>
        <dbReference type="SMART" id="SM00853"/>
    </source>
</evidence>
<keyword evidence="3" id="KW-1185">Reference proteome</keyword>
<dbReference type="EMBL" id="CASHTH010000707">
    <property type="protein sequence ID" value="CAI8006682.1"/>
    <property type="molecule type" value="Genomic_DNA"/>
</dbReference>
<dbReference type="AlphaFoldDB" id="A0AA35R986"/>
<organism evidence="2 3">
    <name type="scientific">Geodia barretti</name>
    <name type="common">Barrett's horny sponge</name>
    <dbReference type="NCBI Taxonomy" id="519541"/>
    <lineage>
        <taxon>Eukaryota</taxon>
        <taxon>Metazoa</taxon>
        <taxon>Porifera</taxon>
        <taxon>Demospongiae</taxon>
        <taxon>Heteroscleromorpha</taxon>
        <taxon>Tetractinellida</taxon>
        <taxon>Astrophorina</taxon>
        <taxon>Geodiidae</taxon>
        <taxon>Geodia</taxon>
    </lineage>
</organism>
<keyword evidence="2" id="KW-0540">Nuclease</keyword>
<dbReference type="GO" id="GO:0006298">
    <property type="term" value="P:mismatch repair"/>
    <property type="evidence" value="ECO:0007669"/>
    <property type="project" value="InterPro"/>
</dbReference>
<reference evidence="2" key="1">
    <citation type="submission" date="2023-03" db="EMBL/GenBank/DDBJ databases">
        <authorList>
            <person name="Steffen K."/>
            <person name="Cardenas P."/>
        </authorList>
    </citation>
    <scope>NUCLEOTIDE SEQUENCE</scope>
</reference>
<dbReference type="GO" id="GO:0140664">
    <property type="term" value="F:ATP-dependent DNA damage sensor activity"/>
    <property type="evidence" value="ECO:0007669"/>
    <property type="project" value="InterPro"/>
</dbReference>
<dbReference type="InterPro" id="IPR014790">
    <property type="entry name" value="MutL_C"/>
</dbReference>
<dbReference type="InterPro" id="IPR038973">
    <property type="entry name" value="MutL/Mlh/Pms-like"/>
</dbReference>
<feature type="domain" description="MutL C-terminal dimerisation" evidence="1">
    <location>
        <begin position="7"/>
        <end position="150"/>
    </location>
</feature>
<evidence type="ECO:0000313" key="2">
    <source>
        <dbReference type="EMBL" id="CAI8006682.1"/>
    </source>
</evidence>
<dbReference type="SMART" id="SM00853">
    <property type="entry name" value="MutL_C"/>
    <property type="match status" value="1"/>
</dbReference>
<dbReference type="Gene3D" id="3.30.1370.100">
    <property type="entry name" value="MutL, C-terminal domain, regulatory subdomain"/>
    <property type="match status" value="1"/>
</dbReference>
<dbReference type="Pfam" id="PF08676">
    <property type="entry name" value="MutL_C"/>
    <property type="match status" value="1"/>
</dbReference>
<keyword evidence="2" id="KW-0378">Hydrolase</keyword>
<accession>A0AA35R986</accession>
<protein>
    <submittedName>
        <fullName evidence="2">Mismatch repair endonuclease PMS2</fullName>
    </submittedName>
</protein>
<dbReference type="GO" id="GO:0032389">
    <property type="term" value="C:MutLalpha complex"/>
    <property type="evidence" value="ECO:0007669"/>
    <property type="project" value="TreeGrafter"/>
</dbReference>
<proteinExistence type="predicted"/>
<dbReference type="GO" id="GO:0005524">
    <property type="term" value="F:ATP binding"/>
    <property type="evidence" value="ECO:0007669"/>
    <property type="project" value="InterPro"/>
</dbReference>
<sequence>MFERMHVIGQFNLGFIITRLDTDIFIIDQHATDEKYNYERLQREAVIDHQKLIQPKLLELTAVSENIILDNLEMFRMNGFHFHIDHNAPTQRLRLTSQPVYRGVKLGTDEIDEMVFLLSDNPGEMVRPSKLSQMFASKACRGSVMIGKALSRTEMKKLVVHIGLQNQPWNCPHGRPTFRHLVDLSLL</sequence>
<comment type="caution">
    <text evidence="2">The sequence shown here is derived from an EMBL/GenBank/DDBJ whole genome shotgun (WGS) entry which is preliminary data.</text>
</comment>
<dbReference type="PANTHER" id="PTHR10073:SF52">
    <property type="entry name" value="MISMATCH REPAIR ENDONUCLEASE PMS2"/>
    <property type="match status" value="1"/>
</dbReference>
<dbReference type="InterPro" id="IPR042120">
    <property type="entry name" value="MutL_C_dimsub"/>
</dbReference>
<name>A0AA35R986_GEOBA</name>
<dbReference type="InterPro" id="IPR037198">
    <property type="entry name" value="MutL_C_sf"/>
</dbReference>